<dbReference type="InterPro" id="IPR000185">
    <property type="entry name" value="SecA"/>
</dbReference>
<dbReference type="GO" id="GO:0017038">
    <property type="term" value="P:protein import"/>
    <property type="evidence" value="ECO:0007669"/>
    <property type="project" value="InterPro"/>
</dbReference>
<feature type="compositionally biased region" description="Polar residues" evidence="10">
    <location>
        <begin position="3369"/>
        <end position="3382"/>
    </location>
</feature>
<dbReference type="InterPro" id="IPR011115">
    <property type="entry name" value="SecA_DEAD"/>
</dbReference>
<feature type="compositionally biased region" description="Polar residues" evidence="10">
    <location>
        <begin position="466"/>
        <end position="517"/>
    </location>
</feature>
<feature type="domain" description="OTU" evidence="11">
    <location>
        <begin position="3623"/>
        <end position="3796"/>
    </location>
</feature>
<feature type="compositionally biased region" description="Low complexity" evidence="10">
    <location>
        <begin position="340"/>
        <end position="356"/>
    </location>
</feature>
<dbReference type="Proteomes" id="UP000255355">
    <property type="component" value="Unassembled WGS sequence"/>
</dbReference>
<evidence type="ECO:0000256" key="5">
    <source>
        <dbReference type="ARBA" id="ARBA00022840"/>
    </source>
</evidence>
<evidence type="ECO:0000256" key="2">
    <source>
        <dbReference type="ARBA" id="ARBA00022475"/>
    </source>
</evidence>
<evidence type="ECO:0000259" key="11">
    <source>
        <dbReference type="PROSITE" id="PS50802"/>
    </source>
</evidence>
<feature type="region of interest" description="Disordered" evidence="10">
    <location>
        <begin position="3343"/>
        <end position="3382"/>
    </location>
</feature>
<feature type="domain" description="OTU" evidence="11">
    <location>
        <begin position="1190"/>
        <end position="1314"/>
    </location>
</feature>
<keyword evidence="4" id="KW-0547">Nucleotide-binding</keyword>
<keyword evidence="3" id="KW-0963">Cytoplasm</keyword>
<keyword evidence="8" id="KW-0811">Translocation</keyword>
<dbReference type="Pfam" id="PF04488">
    <property type="entry name" value="Gly_transf_sug"/>
    <property type="match status" value="1"/>
</dbReference>
<feature type="region of interest" description="Disordered" evidence="10">
    <location>
        <begin position="3882"/>
        <end position="3925"/>
    </location>
</feature>
<dbReference type="SUPFAM" id="SSF52540">
    <property type="entry name" value="P-loop containing nucleoside triphosphate hydrolases"/>
    <property type="match status" value="2"/>
</dbReference>
<dbReference type="InterPro" id="IPR014018">
    <property type="entry name" value="SecA_motor_DEAD"/>
</dbReference>
<name>A0A370GIJ2_9NOCA</name>
<dbReference type="Pfam" id="PF07517">
    <property type="entry name" value="SecA_DEAD"/>
    <property type="match status" value="1"/>
</dbReference>
<dbReference type="EMBL" id="QQAZ01000020">
    <property type="protein sequence ID" value="RDI43612.1"/>
    <property type="molecule type" value="Genomic_DNA"/>
</dbReference>
<keyword evidence="2" id="KW-1003">Cell membrane</keyword>
<evidence type="ECO:0000313" key="15">
    <source>
        <dbReference type="Proteomes" id="UP000255355"/>
    </source>
</evidence>
<dbReference type="Gene3D" id="3.90.70.80">
    <property type="match status" value="2"/>
</dbReference>
<evidence type="ECO:0000256" key="1">
    <source>
        <dbReference type="ARBA" id="ARBA00022448"/>
    </source>
</evidence>
<evidence type="ECO:0000259" key="13">
    <source>
        <dbReference type="PROSITE" id="PS51196"/>
    </source>
</evidence>
<dbReference type="InterPro" id="IPR011130">
    <property type="entry name" value="SecA_preprotein_X-link_dom"/>
</dbReference>
<keyword evidence="14" id="KW-0808">Transferase</keyword>
<dbReference type="InterPro" id="IPR007577">
    <property type="entry name" value="GlycoTrfase_DXD_sugar-bd_CS"/>
</dbReference>
<dbReference type="SUPFAM" id="SSF56399">
    <property type="entry name" value="ADP-ribosylation"/>
    <property type="match status" value="2"/>
</dbReference>
<feature type="region of interest" description="Disordered" evidence="10">
    <location>
        <begin position="3802"/>
        <end position="3867"/>
    </location>
</feature>
<dbReference type="GO" id="GO:0016740">
    <property type="term" value="F:transferase activity"/>
    <property type="evidence" value="ECO:0007669"/>
    <property type="project" value="UniProtKB-KW"/>
</dbReference>
<feature type="compositionally biased region" description="Basic and acidic residues" evidence="10">
    <location>
        <begin position="3351"/>
        <end position="3368"/>
    </location>
</feature>
<dbReference type="Gene3D" id="3.90.176.10">
    <property type="entry name" value="Toxin ADP-ribosyltransferase, Chain A, domain 1"/>
    <property type="match status" value="2"/>
</dbReference>
<dbReference type="GO" id="GO:0016020">
    <property type="term" value="C:membrane"/>
    <property type="evidence" value="ECO:0007669"/>
    <property type="project" value="InterPro"/>
</dbReference>
<dbReference type="InterPro" id="IPR036670">
    <property type="entry name" value="SecA_X-link_sf"/>
</dbReference>
<keyword evidence="6" id="KW-0653">Protein transport</keyword>
<dbReference type="PROSITE" id="PS50802">
    <property type="entry name" value="OTU"/>
    <property type="match status" value="2"/>
</dbReference>
<feature type="compositionally biased region" description="Low complexity" evidence="10">
    <location>
        <begin position="440"/>
        <end position="458"/>
    </location>
</feature>
<dbReference type="PANTHER" id="PTHR30612">
    <property type="entry name" value="SECA INNER MEMBRANE COMPONENT OF SEC PROTEIN SECRETION SYSTEM"/>
    <property type="match status" value="1"/>
</dbReference>
<feature type="compositionally biased region" description="Polar residues" evidence="10">
    <location>
        <begin position="539"/>
        <end position="550"/>
    </location>
</feature>
<feature type="region of interest" description="Disordered" evidence="10">
    <location>
        <begin position="2748"/>
        <end position="2828"/>
    </location>
</feature>
<feature type="region of interest" description="Disordered" evidence="10">
    <location>
        <begin position="3568"/>
        <end position="3606"/>
    </location>
</feature>
<feature type="region of interest" description="Disordered" evidence="10">
    <location>
        <begin position="1995"/>
        <end position="2060"/>
    </location>
</feature>
<dbReference type="GO" id="GO:0005524">
    <property type="term" value="F:ATP binding"/>
    <property type="evidence" value="ECO:0007669"/>
    <property type="project" value="UniProtKB-KW"/>
</dbReference>
<feature type="compositionally biased region" description="Polar residues" evidence="10">
    <location>
        <begin position="2014"/>
        <end position="2028"/>
    </location>
</feature>
<evidence type="ECO:0000256" key="9">
    <source>
        <dbReference type="ARBA" id="ARBA00023136"/>
    </source>
</evidence>
<keyword evidence="1" id="KW-0813">Transport</keyword>
<feature type="compositionally biased region" description="Polar residues" evidence="10">
    <location>
        <begin position="3909"/>
        <end position="3918"/>
    </location>
</feature>
<feature type="compositionally biased region" description="Polar residues" evidence="10">
    <location>
        <begin position="3809"/>
        <end position="3819"/>
    </location>
</feature>
<feature type="compositionally biased region" description="Basic and acidic residues" evidence="10">
    <location>
        <begin position="3596"/>
        <end position="3606"/>
    </location>
</feature>
<feature type="region of interest" description="Disordered" evidence="10">
    <location>
        <begin position="2979"/>
        <end position="3050"/>
    </location>
</feature>
<feature type="compositionally biased region" description="Low complexity" evidence="10">
    <location>
        <begin position="386"/>
        <end position="407"/>
    </location>
</feature>
<dbReference type="Gene3D" id="3.40.50.300">
    <property type="entry name" value="P-loop containing nucleotide triphosphate hydrolases"/>
    <property type="match status" value="2"/>
</dbReference>
<dbReference type="PROSITE" id="PS51196">
    <property type="entry name" value="SECA_MOTOR_DEAD"/>
    <property type="match status" value="1"/>
</dbReference>
<dbReference type="InterPro" id="IPR057746">
    <property type="entry name" value="CpnT-like_N"/>
</dbReference>
<proteinExistence type="predicted"/>
<accession>A0A370GIJ2</accession>
<dbReference type="InterPro" id="IPR027417">
    <property type="entry name" value="P-loop_NTPase"/>
</dbReference>
<dbReference type="InterPro" id="IPR029044">
    <property type="entry name" value="Nucleotide-diphossugar_trans"/>
</dbReference>
<evidence type="ECO:0000256" key="7">
    <source>
        <dbReference type="ARBA" id="ARBA00022967"/>
    </source>
</evidence>
<sequence>MSIEMPSWLQWLSWVAGSEWPQGDEDALFALADDWKLSATEIRNVVPDLQMATDRVVRHYSSDGAAQMKHELDKFFTGDTSLDKLAENLDKLSKSVYDCGTQIEYVKLQIYTTLAILAAEIAYALATLWGALAVPALQAEAQGIIQVIGQAVLRRLAAHAANVAKMPMWKLAGIVAGTEAGIGFGQELLIQGIQVGKGHREAIDWKQVGISTAVSGIAGLAAFPVGYVVGKGMVNRFGRPTGMLGAGGYAIAAGIPAGVVGAFAGYAANGVFTGEWEFDPAMIVGGVGSGFIGGAHGISSQVLASRFGGVAAGGSVNDGSHDKPSIDAGESDAVEGTDNSSASAASVADAGADHGSMTAPPDVDAASSQPETSLRPNIDPQGDPASGLSSPSHSTPSPLPDDSSGPTHVDGPTAQPTPDSTPVAHPIHELANSGTPLVQPPIAAASQAQTPATSTTDPTIDRPNSLPLSRTGDGSTPPVSGTTSRPNVNADDSVTQGRPPSTNDHQQRSRPQSTANLAPQHPPLAASNATGPSARDANTPASVNYESMPTSDDADTLATRDSNGTDGHVHSRVDDNALAQDYQAEAGKILAIHGDGEMDWSGLSIETLTRSLAAEDYRHAVAAAVEVVKRGTGKTLRWSQVMGVLAMRDGPINMDAGEGKTLVFLADAMLKAARQGPVQVFTTRDTLVKSAYDTYVKVLGPFEFDVVRMNPDEPYPTPKSDRTIYIGTQNDAGFGRLRGFEVPGRRAAIDEIDEALVHANTTYVLSDGPAQPAGADAVATIDWADSFLTNHLASKALTEADFGRVPGQVGGPAKLTEDGRSKVESLLSRALSPSEHHRLANAAAARWEFVENDHYIVDPVEGKVYIIDQTTHKVMFDPATSTESRWNGGLAQAIEARHGLRIRSDSANSNSIAASELFSSKNYDLVTGASGTAKGVAGELRHHYGMKQVVTVPRFEESRLQIRDDAHVDTQQAKFQAIAEDVKRMQESTGRPQLVIANRNSEVAELSELLTSKDVHHLAVDAKWFLEHGARAESDLQRVLDDAGKTGSILVINRQGGRGVDIPIDAAVNKRGGLHVIVTSRSVESRDIDIQAENRAARNGQNGSVRYYTADDDGRHAQSNHRDIPTAIIRSHQAPDTTRNEHASAKTAPHTESGLPTGDPGHRGVIRPLEFEPRDQYDPTPEQADALPGHRLHRIPADGNCLFHALERVTAGKFGGHEQLRSQLVAKLRESKRDLPFAGTSKEFDEQAGKLDKSGFFDNHLGDFLIPTAAKVFELDLVVVFQDGSKVHNKPDAPERILIRTGEKGDHYHVAEPIQDQHTPDPYKPSEVGASIATNRSTEPRHIDAQVENRAARGGQNGSVHFYTATDDLHRPLSNHRDLPTDIIRYRQAADVTQNERPGATATPLQQSPRNGPDRGQVNRDPTTQLSTEPFLREVPEPSTGKDHAATSGDNHETADGVDAVPQTAGPQTTDSVGKLHKLPTELNFVWFGGKLSPAALNNLKAWSESKGDSDWTLSLWTDERYHDLIGDQLGQHQGLKGIKLSEPNALRNLIRISGGDELVATYELSLNVKAFNLGSDIGRYAILYQRGGVYADVDLGPGDVELAGLGPMFMHEEDIPVFGPCLRDGRFLPDAKNNDSLQTWPIDDETRQRIDDEIRRLYDRGYLGNHFIVAPSRSRYLLDLITAIPARLILLQDHRIRAAIEADDERLQNLLTEHQFVEWAFGSTKLKREYQQMMRGLTSEGIKAVPDALRHLTQATRLQGIEWTIARNATYIGGPWTVSPWKETHPERIHGSIAHYMKTAFGVPSLRSQDLAHLMDPNILAAFRPLQWITGESESQLDKTTGKETQPSKLVDIESLRPTMWGDSGTAQLPFALALVHASIPNPPGTSDEISQAAGPDFSDSNIRTLLNTVRDILGVDLVVWRPGSTFIYSDRDLSRPIIHLQDPGSGNYEIGCNSDGSLFETIAPPPLPPPPAAHLLDLEIPQPPAEHLLAATVSQPASAPSSNLPPGRPVPHQTSDPSSALGQQDATGAAYRDKHVPKVAESGLQHRPPSRGSGLSGRDLASAIGLHHQSGVAGVAAALFENPEPRLRALLNFHFHLSGPVSNDDAVRIRQLTTARRLTDVLRASGVIENSTDPLIAHVDEFLAEFHHNDPDNVTPDHRLLLLDVLDRMKGEGKQILPKDAKRTYSEFIDRIIGSDGHHPITLGQLRPKLEVLTLRGPFSLARLALRNLEREQLHRLHSRIAADLAPMLDAVPETLTDEDHVQLDRASLLETRGDHAPSAVTPIGRPSAETTIGLTGEPAAGTSRSLPRGRVGIATDALQQLNAYIHELPHFADKVTRTAQWWRSLTEAQQDVITKDCGYLHQNNDDLGGLPLDVRDRWNRAGLAESREDRFKKQVKTIDKLAAKANSYARVFSYGDSGDNRTILSIAIGDIDTAEDVYWHVFSPLGTGIASWKLKAAVNSVDELKAAMITIGHPDDGVSLHATTVAVAREIEAVRIVQQVRAPRHRIKLHLDTTSSSTRNADPEYAQQWAGYFREAEPHKHRRLQLLAQTHEAINWFESTIQHNRQLHQHDLLDEIIPPANAEQQRKLFDLYAALNTNSDRMSYRDPLSIQFIRHAISTVENVFLNTRRHAPDNRIVALEINDPSELRGHHGRTEERSGYLIGTIQKRPGYTVARPVPGDLEQYQSNTVLHLEIPAGTPGTWIELAPTHARILPPGIKYWITDVTEQGTKTILHGRLMPDVPARNSSELRRIDDRRSLIVNPNPPSYDAGPHPGEARLDTIGAGDHEATPTAAVPGSEHTTHSPRDPGDRLVRSRTPTRSNDCAPRALSKLKELTGSTVIGDLDRQVGLGGVTKADLEQAAGAPLQPVADHAKIIERLTDAHPIGLVVEIFPRPVGSHDVGGHAYLLVRNSGDFYPRHVDGIYLDDPTKGAPRLFGPEEAETASSVYIILYTRNGEPVHDLSDQHQSRNDREFQIRARDSSDPDIPFSTPTPTPPGRTAAKQHDERKASETGRLETAARERSDAPSRKRRRVETQNDQPPIDRPESQADYLRFEGDEGYEYAQVRLEHVHDRLSDEEIRAVYEYTSNSSKINALLEMNRSEWSSHLSALSEDNRSFSALSKFAKPGFQPSMKLLEAFFDAPFLVPDVRRAIESVLSDSNPENRLFEMLDNSFEYAELSQSLRTRESDHEFEPDLTAVDRRILELDRATEHPLPDSIIVMRGHHTFDSLREEDGSIPQVDDPRSLIGKTLYKPGYMSTSLKPDHEDPDEEAHGKYEFRFTLRLPAGTLGLWVGDLSAHSDEHEVLLPRGTRIKITNVTVRHGENGVDPAIYDIEAQVVSQTPHPVTQTARDEVAPKRSQEAARASDSDTGARSPVPSNWLPTQGNTSYLYRYFAQSAQEASATDAAAHTLSAQSRVAEILRTRFDEFTERINTPQLDRMRSGELSRLRDFDTAQRTGLVTDTMRRTEAQHRQQFHQMFTDARQQALANLIVGLEATDSSPHRADILWTTAQILGSNIVVVSPDKRPLVLRYGEPGDSAIVVYNVGGQQYFALRDGKLVTVNPDLSAEPALISPSPGEGFDTPRPTAPSEYSTSTDRRPTHEPVRSYEPISDAIKRHIAPGARWESMPADGDCMMHALARILGLPDQIQAIRSAVVDGLYQDRARHLPHFTTADITSRLEEEGANRARRDRNGYGTTNEQLAEFRRREHFDQEHQRYVALEFERQINELRRPGAYNNEAGDHLIQAAARRFRLNLRIFDRSGGFVTYREGPDNAPVRALLRTDDSGGHYYLAVDEHNNPAITHAHPTLTDTSATSAPRDTSHPAGLPGTQHPQADRRTIAAAIAESSQPESRAPLPSQATPERPLNAASDETTIGLTGALLSDAGQSSPHRPAQLRTGLRNGPDSDNPDSSVSMSRSEQTDRKLRSELKDILAERNHPSKFLGSTDRARGRRIARLSRRLAELDQYATDKGRTAHVRSFDPEFDDGRGLIKVAIGDGIHVVSGGYRATVTPGIYFSSEGRRIFDTSQDAKSYGNNTLRQAIANLNDHHIRALASYTASALANKLLRKDQAQPGVVADRHEKLIEGKHEKIKSDIATIDDAFRLTTPLTEPLTVFRGIANAYHLVDKNQKHVGDRKLHEVDLNGTIQTESGYLSTSLWDEAIMAQPIKIVLQVPDNVRAIWLEHISRFENQFEVLLPRGIEYRIISVEKIRQEGREYDQGRYIIQAEVLPPNRVPEA</sequence>
<dbReference type="InterPro" id="IPR003540">
    <property type="entry name" value="ADP-ribosyltransferase"/>
</dbReference>
<feature type="domain" description="SecA family profile" evidence="13">
    <location>
        <begin position="542"/>
        <end position="1136"/>
    </location>
</feature>
<dbReference type="RefSeq" id="WP_084520179.1">
    <property type="nucleotide sequence ID" value="NZ_QQAZ01000020.1"/>
</dbReference>
<dbReference type="PROSITE" id="PS51996">
    <property type="entry name" value="TR_MART"/>
    <property type="match status" value="2"/>
</dbReference>
<keyword evidence="5" id="KW-0067">ATP-binding</keyword>
<dbReference type="SUPFAM" id="SSF53448">
    <property type="entry name" value="Nucleotide-diphospho-sugar transferases"/>
    <property type="match status" value="1"/>
</dbReference>
<feature type="region of interest" description="Disordered" evidence="10">
    <location>
        <begin position="1093"/>
        <end position="1166"/>
    </location>
</feature>
<feature type="domain" description="Helicase C-terminal" evidence="12">
    <location>
        <begin position="977"/>
        <end position="1143"/>
    </location>
</feature>
<evidence type="ECO:0000256" key="6">
    <source>
        <dbReference type="ARBA" id="ARBA00022927"/>
    </source>
</evidence>
<dbReference type="InterPro" id="IPR044722">
    <property type="entry name" value="SecA_SF2_C"/>
</dbReference>
<dbReference type="Pfam" id="PF03496">
    <property type="entry name" value="ADPrib_exo_Tox"/>
    <property type="match status" value="2"/>
</dbReference>
<dbReference type="Pfam" id="PF21090">
    <property type="entry name" value="P-loop_SecA"/>
    <property type="match status" value="1"/>
</dbReference>
<feature type="compositionally biased region" description="Basic and acidic residues" evidence="10">
    <location>
        <begin position="2802"/>
        <end position="2815"/>
    </location>
</feature>
<dbReference type="SMART" id="SM00958">
    <property type="entry name" value="SecA_PP_bind"/>
    <property type="match status" value="1"/>
</dbReference>
<feature type="compositionally biased region" description="Basic and acidic residues" evidence="10">
    <location>
        <begin position="1431"/>
        <end position="1455"/>
    </location>
</feature>
<dbReference type="Pfam" id="PF25547">
    <property type="entry name" value="WXG100_2"/>
    <property type="match status" value="1"/>
</dbReference>
<evidence type="ECO:0000256" key="4">
    <source>
        <dbReference type="ARBA" id="ARBA00022741"/>
    </source>
</evidence>
<gene>
    <name evidence="14" type="ORF">DFR68_12079</name>
</gene>
<feature type="region of interest" description="Disordered" evidence="10">
    <location>
        <begin position="2275"/>
        <end position="2310"/>
    </location>
</feature>
<evidence type="ECO:0000259" key="12">
    <source>
        <dbReference type="PROSITE" id="PS51194"/>
    </source>
</evidence>
<evidence type="ECO:0000256" key="10">
    <source>
        <dbReference type="SAM" id="MobiDB-lite"/>
    </source>
</evidence>
<protein>
    <submittedName>
        <fullName evidence="14">Glycosyl transferase-like sugar-binding protein</fullName>
    </submittedName>
</protein>
<keyword evidence="7" id="KW-1278">Translocase</keyword>
<feature type="region of interest" description="Disordered" evidence="10">
    <location>
        <begin position="1391"/>
        <end position="1474"/>
    </location>
</feature>
<organism evidence="14 15">
    <name type="scientific">Nocardia mexicana</name>
    <dbReference type="NCBI Taxonomy" id="279262"/>
    <lineage>
        <taxon>Bacteria</taxon>
        <taxon>Bacillati</taxon>
        <taxon>Actinomycetota</taxon>
        <taxon>Actinomycetes</taxon>
        <taxon>Mycobacteriales</taxon>
        <taxon>Nocardiaceae</taxon>
        <taxon>Nocardia</taxon>
    </lineage>
</organism>
<dbReference type="GO" id="GO:0006605">
    <property type="term" value="P:protein targeting"/>
    <property type="evidence" value="ECO:0007669"/>
    <property type="project" value="InterPro"/>
</dbReference>
<keyword evidence="9" id="KW-0472">Membrane</keyword>
<comment type="caution">
    <text evidence="14">The sequence shown here is derived from an EMBL/GenBank/DDBJ whole genome shotgun (WGS) entry which is preliminary data.</text>
</comment>
<feature type="compositionally biased region" description="Basic and acidic residues" evidence="10">
    <location>
        <begin position="2777"/>
        <end position="2791"/>
    </location>
</feature>
<dbReference type="Pfam" id="PF01043">
    <property type="entry name" value="SecA_PP_bind"/>
    <property type="match status" value="1"/>
</dbReference>
<feature type="compositionally biased region" description="Basic and acidic residues" evidence="10">
    <location>
        <begin position="1112"/>
        <end position="1124"/>
    </location>
</feature>
<feature type="compositionally biased region" description="Basic and acidic residues" evidence="10">
    <location>
        <begin position="3004"/>
        <end position="3029"/>
    </location>
</feature>
<dbReference type="STRING" id="1210089.GCA_001613165_06104"/>
<dbReference type="InterPro" id="IPR001650">
    <property type="entry name" value="Helicase_C-like"/>
</dbReference>
<dbReference type="PANTHER" id="PTHR30612:SF0">
    <property type="entry name" value="CHLOROPLAST PROTEIN-TRANSPORTING ATPASE"/>
    <property type="match status" value="1"/>
</dbReference>
<evidence type="ECO:0000256" key="3">
    <source>
        <dbReference type="ARBA" id="ARBA00022490"/>
    </source>
</evidence>
<dbReference type="PROSITE" id="PS51194">
    <property type="entry name" value="HELICASE_CTER"/>
    <property type="match status" value="1"/>
</dbReference>
<reference evidence="14 15" key="1">
    <citation type="submission" date="2018-07" db="EMBL/GenBank/DDBJ databases">
        <title>Genomic Encyclopedia of Type Strains, Phase IV (KMG-IV): sequencing the most valuable type-strain genomes for metagenomic binning, comparative biology and taxonomic classification.</title>
        <authorList>
            <person name="Goeker M."/>
        </authorList>
    </citation>
    <scope>NUCLEOTIDE SEQUENCE [LARGE SCALE GENOMIC DNA]</scope>
    <source>
        <strain evidence="14 15">DSM 44952</strain>
    </source>
</reference>
<feature type="compositionally biased region" description="Polar residues" evidence="10">
    <location>
        <begin position="366"/>
        <end position="375"/>
    </location>
</feature>
<dbReference type="OrthoDB" id="4505691at2"/>
<dbReference type="InterPro" id="IPR003323">
    <property type="entry name" value="OTU_dom"/>
</dbReference>
<dbReference type="GO" id="GO:0005576">
    <property type="term" value="C:extracellular region"/>
    <property type="evidence" value="ECO:0007669"/>
    <property type="project" value="InterPro"/>
</dbReference>
<dbReference type="Gene3D" id="3.90.1440.10">
    <property type="entry name" value="SecA, preprotein cross-linking domain"/>
    <property type="match status" value="1"/>
</dbReference>
<dbReference type="CDD" id="cd22744">
    <property type="entry name" value="OTU"/>
    <property type="match status" value="2"/>
</dbReference>
<feature type="compositionally biased region" description="Polar residues" evidence="10">
    <location>
        <begin position="1995"/>
        <end position="2006"/>
    </location>
</feature>
<feature type="compositionally biased region" description="Basic and acidic residues" evidence="10">
    <location>
        <begin position="2750"/>
        <end position="2760"/>
    </location>
</feature>
<dbReference type="SMART" id="SM00957">
    <property type="entry name" value="SecA_DEAD"/>
    <property type="match status" value="1"/>
</dbReference>
<keyword evidence="15" id="KW-1185">Reference proteome</keyword>
<dbReference type="Gene3D" id="3.90.550.20">
    <property type="match status" value="1"/>
</dbReference>
<dbReference type="GO" id="GO:0006886">
    <property type="term" value="P:intracellular protein transport"/>
    <property type="evidence" value="ECO:0007669"/>
    <property type="project" value="InterPro"/>
</dbReference>
<feature type="region of interest" description="Disordered" evidence="10">
    <location>
        <begin position="315"/>
        <end position="571"/>
    </location>
</feature>
<evidence type="ECO:0000256" key="8">
    <source>
        <dbReference type="ARBA" id="ARBA00023010"/>
    </source>
</evidence>
<evidence type="ECO:0000313" key="14">
    <source>
        <dbReference type="EMBL" id="RDI43612.1"/>
    </source>
</evidence>
<dbReference type="SUPFAM" id="SSF81767">
    <property type="entry name" value="Pre-protein crosslinking domain of SecA"/>
    <property type="match status" value="1"/>
</dbReference>